<dbReference type="SMART" id="SM00557">
    <property type="entry name" value="IG_FLMN"/>
    <property type="match status" value="1"/>
</dbReference>
<feature type="repeat" description="Filamin" evidence="12">
    <location>
        <begin position="21"/>
        <end position="128"/>
    </location>
</feature>
<evidence type="ECO:0000256" key="7">
    <source>
        <dbReference type="ARBA" id="ARBA00022824"/>
    </source>
</evidence>
<gene>
    <name evidence="15" type="ORF">L9F63_006201</name>
</gene>
<dbReference type="EMBL" id="JASPKZ010009370">
    <property type="protein sequence ID" value="KAJ9577227.1"/>
    <property type="molecule type" value="Genomic_DNA"/>
</dbReference>
<proteinExistence type="inferred from homology"/>
<evidence type="ECO:0000256" key="12">
    <source>
        <dbReference type="PROSITE-ProRule" id="PRU00087"/>
    </source>
</evidence>
<keyword evidence="7" id="KW-0256">Endoplasmic reticulum</keyword>
<keyword evidence="5" id="KW-0808">Transferase</keyword>
<name>A0AAD8E5F6_DIPPU</name>
<accession>A0AAD8E5F6</accession>
<comment type="subcellular location">
    <subcellularLocation>
        <location evidence="1">Endoplasmic reticulum lumen</location>
    </subcellularLocation>
</comment>
<evidence type="ECO:0000313" key="15">
    <source>
        <dbReference type="EMBL" id="KAJ9577227.1"/>
    </source>
</evidence>
<keyword evidence="16" id="KW-1185">Reference proteome</keyword>
<dbReference type="AlphaFoldDB" id="A0AAD8E5F6"/>
<dbReference type="GO" id="GO:0046527">
    <property type="term" value="F:glucosyltransferase activity"/>
    <property type="evidence" value="ECO:0007669"/>
    <property type="project" value="TreeGrafter"/>
</dbReference>
<protein>
    <recommendedName>
        <fullName evidence="14">Glycosyl transferase CAP10 domain-containing protein</fullName>
    </recommendedName>
</protein>
<dbReference type="InterPro" id="IPR051091">
    <property type="entry name" value="O-Glucosyltr/Glycosyltrsf_90"/>
</dbReference>
<dbReference type="Pfam" id="PF05686">
    <property type="entry name" value="Glyco_transf_90"/>
    <property type="match status" value="1"/>
</dbReference>
<dbReference type="PANTHER" id="PTHR12203:SF122">
    <property type="entry name" value="GLYCOSYL TRANSFERASE CAP10 DOMAIN-CONTAINING PROTEIN"/>
    <property type="match status" value="1"/>
</dbReference>
<dbReference type="InterPro" id="IPR013783">
    <property type="entry name" value="Ig-like_fold"/>
</dbReference>
<feature type="signal peptide" evidence="13">
    <location>
        <begin position="1"/>
        <end position="19"/>
    </location>
</feature>
<organism evidence="15 16">
    <name type="scientific">Diploptera punctata</name>
    <name type="common">Pacific beetle cockroach</name>
    <dbReference type="NCBI Taxonomy" id="6984"/>
    <lineage>
        <taxon>Eukaryota</taxon>
        <taxon>Metazoa</taxon>
        <taxon>Ecdysozoa</taxon>
        <taxon>Arthropoda</taxon>
        <taxon>Hexapoda</taxon>
        <taxon>Insecta</taxon>
        <taxon>Pterygota</taxon>
        <taxon>Neoptera</taxon>
        <taxon>Polyneoptera</taxon>
        <taxon>Dictyoptera</taxon>
        <taxon>Blattodea</taxon>
        <taxon>Blaberoidea</taxon>
        <taxon>Blaberidae</taxon>
        <taxon>Diplopterinae</taxon>
        <taxon>Diploptera</taxon>
    </lineage>
</organism>
<evidence type="ECO:0000259" key="14">
    <source>
        <dbReference type="SMART" id="SM00672"/>
    </source>
</evidence>
<evidence type="ECO:0000256" key="9">
    <source>
        <dbReference type="ARBA" id="ARBA00045690"/>
    </source>
</evidence>
<evidence type="ECO:0000256" key="5">
    <source>
        <dbReference type="ARBA" id="ARBA00022679"/>
    </source>
</evidence>
<evidence type="ECO:0000256" key="2">
    <source>
        <dbReference type="ARBA" id="ARBA00004922"/>
    </source>
</evidence>
<evidence type="ECO:0000256" key="4">
    <source>
        <dbReference type="ARBA" id="ARBA00022676"/>
    </source>
</evidence>
<evidence type="ECO:0000256" key="11">
    <source>
        <dbReference type="ARBA" id="ARBA00049246"/>
    </source>
</evidence>
<dbReference type="InterPro" id="IPR017868">
    <property type="entry name" value="Filamin/ABP280_repeat-like"/>
</dbReference>
<evidence type="ECO:0000313" key="16">
    <source>
        <dbReference type="Proteomes" id="UP001233999"/>
    </source>
</evidence>
<comment type="pathway">
    <text evidence="2">Protein modification; protein glycosylation.</text>
</comment>
<dbReference type="InterPro" id="IPR006598">
    <property type="entry name" value="CAP10"/>
</dbReference>
<comment type="catalytic activity">
    <reaction evidence="10">
        <text>L-seryl-[EGF-like domain protein] + UDP-alpha-D-xylose = 3-O-(beta-D-xylosyl)-L-seryl-[EGF-like domain protein] + UDP + H(+)</text>
        <dbReference type="Rhea" id="RHEA:62016"/>
        <dbReference type="Rhea" id="RHEA-COMP:16010"/>
        <dbReference type="Rhea" id="RHEA-COMP:16011"/>
        <dbReference type="ChEBI" id="CHEBI:15378"/>
        <dbReference type="ChEBI" id="CHEBI:29999"/>
        <dbReference type="ChEBI" id="CHEBI:57632"/>
        <dbReference type="ChEBI" id="CHEBI:58223"/>
        <dbReference type="ChEBI" id="CHEBI:132085"/>
    </reaction>
</comment>
<keyword evidence="4" id="KW-0328">Glycosyltransferase</keyword>
<evidence type="ECO:0000256" key="6">
    <source>
        <dbReference type="ARBA" id="ARBA00022729"/>
    </source>
</evidence>
<reference evidence="15" key="1">
    <citation type="journal article" date="2023" name="IScience">
        <title>Live-bearing cockroach genome reveals convergent evolutionary mechanisms linked to viviparity in insects and beyond.</title>
        <authorList>
            <person name="Fouks B."/>
            <person name="Harrison M.C."/>
            <person name="Mikhailova A.A."/>
            <person name="Marchal E."/>
            <person name="English S."/>
            <person name="Carruthers M."/>
            <person name="Jennings E.C."/>
            <person name="Chiamaka E.L."/>
            <person name="Frigard R.A."/>
            <person name="Pippel M."/>
            <person name="Attardo G.M."/>
            <person name="Benoit J.B."/>
            <person name="Bornberg-Bauer E."/>
            <person name="Tobe S.S."/>
        </authorList>
    </citation>
    <scope>NUCLEOTIDE SEQUENCE</scope>
    <source>
        <strain evidence="15">Stay&amp;Tobe</strain>
    </source>
</reference>
<dbReference type="Proteomes" id="UP001233999">
    <property type="component" value="Unassembled WGS sequence"/>
</dbReference>
<dbReference type="SMART" id="SM00672">
    <property type="entry name" value="CAP10"/>
    <property type="match status" value="1"/>
</dbReference>
<dbReference type="Gene3D" id="2.60.40.10">
    <property type="entry name" value="Immunoglobulins"/>
    <property type="match status" value="1"/>
</dbReference>
<feature type="domain" description="Glycosyl transferase CAP10" evidence="14">
    <location>
        <begin position="226"/>
        <end position="469"/>
    </location>
</feature>
<keyword evidence="8" id="KW-0325">Glycoprotein</keyword>
<evidence type="ECO:0000256" key="3">
    <source>
        <dbReference type="ARBA" id="ARBA00006063"/>
    </source>
</evidence>
<dbReference type="InterPro" id="IPR001298">
    <property type="entry name" value="Filamin/ABP280_rpt"/>
</dbReference>
<dbReference type="InterPro" id="IPR014756">
    <property type="entry name" value="Ig_E-set"/>
</dbReference>
<dbReference type="GO" id="GO:0005788">
    <property type="term" value="C:endoplasmic reticulum lumen"/>
    <property type="evidence" value="ECO:0007669"/>
    <property type="project" value="UniProtKB-SubCell"/>
</dbReference>
<evidence type="ECO:0000256" key="13">
    <source>
        <dbReference type="SAM" id="SignalP"/>
    </source>
</evidence>
<comment type="catalytic activity">
    <reaction evidence="11">
        <text>L-seryl-[EGF-like domain protein] + UDP-alpha-D-glucose = 3-O-(beta-D-glucosyl)-L-seryl-[EGF-like domain protein] + UDP + H(+)</text>
        <dbReference type="Rhea" id="RHEA:58116"/>
        <dbReference type="Rhea" id="RHEA-COMP:14610"/>
        <dbReference type="Rhea" id="RHEA-COMP:16010"/>
        <dbReference type="ChEBI" id="CHEBI:15378"/>
        <dbReference type="ChEBI" id="CHEBI:29999"/>
        <dbReference type="ChEBI" id="CHEBI:58223"/>
        <dbReference type="ChEBI" id="CHEBI:58885"/>
        <dbReference type="ChEBI" id="CHEBI:140576"/>
    </reaction>
</comment>
<dbReference type="PROSITE" id="PS50194">
    <property type="entry name" value="FILAMIN_REPEAT"/>
    <property type="match status" value="1"/>
</dbReference>
<comment type="caution">
    <text evidence="15">The sequence shown here is derived from an EMBL/GenBank/DDBJ whole genome shotgun (WGS) entry which is preliminary data.</text>
</comment>
<dbReference type="FunFam" id="2.60.40.10:FF:000419">
    <property type="entry name" value="KDEL (Lys-Asp-Glu-Leu) containing 1"/>
    <property type="match status" value="1"/>
</dbReference>
<comment type="function">
    <text evidence="9">Protein O-glucosyltransferase. Catalyzes the reaction that attaches glucose through an O-glycosidic linkage to a conserved serine residue found in the consensus sequence C-X-S-X-[PA]-C in epidermal growth factor-like repeats. Regulates Notch signaling by glucosylating Notch in the ER, glucosylation is required for the correct folding and cleavage of Notch.</text>
</comment>
<dbReference type="Pfam" id="PF00630">
    <property type="entry name" value="Filamin"/>
    <property type="match status" value="1"/>
</dbReference>
<feature type="chain" id="PRO_5042245065" description="Glycosyl transferase CAP10 domain-containing protein" evidence="13">
    <location>
        <begin position="20"/>
        <end position="511"/>
    </location>
</feature>
<evidence type="ECO:0000256" key="10">
    <source>
        <dbReference type="ARBA" id="ARBA00047553"/>
    </source>
</evidence>
<evidence type="ECO:0000256" key="1">
    <source>
        <dbReference type="ARBA" id="ARBA00004319"/>
    </source>
</evidence>
<evidence type="ECO:0000256" key="8">
    <source>
        <dbReference type="ARBA" id="ARBA00023180"/>
    </source>
</evidence>
<dbReference type="PANTHER" id="PTHR12203">
    <property type="entry name" value="KDEL LYS-ASP-GLU-LEU CONTAINING - RELATED"/>
    <property type="match status" value="1"/>
</dbReference>
<sequence length="511" mass="59553">MVTLLLCALFLWGLAPINTVQVSIEPSLCEVWGPGLYPDKITLPARYFYIQAVDKHKNKLTESPGNVFDVQMTGDSIYKSYRVWINILDRKNGSLIVRYKTYHTYNNFKIIITYKGEHVGNSPYNIKGTVYADGCYCPVKSFTKWLTDFGCEISYDQINSDLEAFPKVNFTEVRNAALKKFNHPGSMSICNYVIKDNQVYRKCYGQYVGFKMFLDAILLSLARKVHLPDMEMLFNLGDWPLSINGSDPKIPLFSWCGSVGNLDIVMPTYDITEASLECMGRVMLDMLSVQGNIDKKWEEKIEKGFWRGRDSRRERLKMIDIAREYPDLFNASLTNFFFFREEERQFNGAIKVVPSQNFIPYKYQINIDGTVAAYRLPYLLAGDSLVFKQDSDYYEHFYRQLEPWKHYVPFNSDLSNLVERIQWAKANDDKAKEISRNGQIFAQENLMPRDILCYHAVLFNEWSKRLIEEVYVNEEMEHVPQPTTDKPYGDCSCHRLKEKDEKIETHSRNEL</sequence>
<dbReference type="SUPFAM" id="SSF81296">
    <property type="entry name" value="E set domains"/>
    <property type="match status" value="1"/>
</dbReference>
<comment type="similarity">
    <text evidence="3">Belongs to the KDELC family.</text>
</comment>
<keyword evidence="6 13" id="KW-0732">Signal</keyword>
<reference evidence="15" key="2">
    <citation type="submission" date="2023-05" db="EMBL/GenBank/DDBJ databases">
        <authorList>
            <person name="Fouks B."/>
        </authorList>
    </citation>
    <scope>NUCLEOTIDE SEQUENCE</scope>
    <source>
        <strain evidence="15">Stay&amp;Tobe</strain>
        <tissue evidence="15">Testes</tissue>
    </source>
</reference>